<keyword evidence="2 4" id="KW-0326">Glycosidase</keyword>
<sequence>MTKCFDPAALLAPTDPIAPIAPIASAQPRRKFLRTAMGLAAGASSWPMLAGAATPTTMTAQTAPSNQGANAEAAAASSNAAMAQDNARRSVIIDCDPGQDDAIAILFALGASDRLDLRAITTVAGNVPLDLTERNARIVRDWAGRTHSLPVYAGCPRPLTRELITAANVHGKTGLDGVPLHEPLAPLAPQHAVAFLIETLRAAAPHSVTLCALGPLTNLATALIEAPEIRNGIRDIVLMGGAFFERGNIMPAAEFNIYVDPQAAQVVFASGVPIVVLPRDVAVKAPITPARIAPIRALGNRCGTMAADIMAAEVAYQKGRRGVESAPMYDPCATGYLIDPSLFKGREVNVMIETVGEWTLGETVVDWSGHSGRKPNATWITEVDAEGFYAALRSRLATLP</sequence>
<dbReference type="GO" id="GO:0006152">
    <property type="term" value="P:purine nucleoside catabolic process"/>
    <property type="evidence" value="ECO:0007669"/>
    <property type="project" value="TreeGrafter"/>
</dbReference>
<organism evidence="4 5">
    <name type="scientific">Paraburkholderia bryophila</name>
    <dbReference type="NCBI Taxonomy" id="420952"/>
    <lineage>
        <taxon>Bacteria</taxon>
        <taxon>Pseudomonadati</taxon>
        <taxon>Pseudomonadota</taxon>
        <taxon>Betaproteobacteria</taxon>
        <taxon>Burkholderiales</taxon>
        <taxon>Burkholderiaceae</taxon>
        <taxon>Paraburkholderia</taxon>
    </lineage>
</organism>
<dbReference type="SUPFAM" id="SSF53590">
    <property type="entry name" value="Nucleoside hydrolase"/>
    <property type="match status" value="1"/>
</dbReference>
<evidence type="ECO:0000256" key="1">
    <source>
        <dbReference type="ARBA" id="ARBA00022801"/>
    </source>
</evidence>
<dbReference type="Gene3D" id="3.90.245.10">
    <property type="entry name" value="Ribonucleoside hydrolase-like"/>
    <property type="match status" value="1"/>
</dbReference>
<keyword evidence="1 4" id="KW-0378">Hydrolase</keyword>
<evidence type="ECO:0000259" key="3">
    <source>
        <dbReference type="Pfam" id="PF01156"/>
    </source>
</evidence>
<feature type="domain" description="Inosine/uridine-preferring nucleoside hydrolase" evidence="3">
    <location>
        <begin position="91"/>
        <end position="389"/>
    </location>
</feature>
<gene>
    <name evidence="4" type="ORF">GGD41_007518</name>
</gene>
<dbReference type="PANTHER" id="PTHR12304">
    <property type="entry name" value="INOSINE-URIDINE PREFERRING NUCLEOSIDE HYDROLASE"/>
    <property type="match status" value="1"/>
</dbReference>
<dbReference type="InterPro" id="IPR001910">
    <property type="entry name" value="Inosine/uridine_hydrolase_dom"/>
</dbReference>
<dbReference type="InterPro" id="IPR015910">
    <property type="entry name" value="I/U_nuclsd_hydro_CS"/>
</dbReference>
<dbReference type="PANTHER" id="PTHR12304:SF4">
    <property type="entry name" value="URIDINE NUCLEOSIDASE"/>
    <property type="match status" value="1"/>
</dbReference>
<protein>
    <submittedName>
        <fullName evidence="4">Purine nucleosidase</fullName>
        <ecNumber evidence="4">3.2.2.1</ecNumber>
    </submittedName>
</protein>
<dbReference type="AlphaFoldDB" id="A0A7Y9WG72"/>
<dbReference type="RefSeq" id="WP_257031969.1">
    <property type="nucleotide sequence ID" value="NZ_JACCAU010000001.1"/>
</dbReference>
<dbReference type="InterPro" id="IPR023186">
    <property type="entry name" value="IUNH"/>
</dbReference>
<dbReference type="PROSITE" id="PS01247">
    <property type="entry name" value="IUNH"/>
    <property type="match status" value="1"/>
</dbReference>
<comment type="caution">
    <text evidence="4">The sequence shown here is derived from an EMBL/GenBank/DDBJ whole genome shotgun (WGS) entry which is preliminary data.</text>
</comment>
<dbReference type="InterPro" id="IPR036452">
    <property type="entry name" value="Ribo_hydro-like"/>
</dbReference>
<dbReference type="Pfam" id="PF01156">
    <property type="entry name" value="IU_nuc_hydro"/>
    <property type="match status" value="1"/>
</dbReference>
<reference evidence="4 5" key="1">
    <citation type="submission" date="2020-07" db="EMBL/GenBank/DDBJ databases">
        <title>Exploring microbial biodiversity for novel pathways involved in the catabolism of aromatic compounds derived from lignin.</title>
        <authorList>
            <person name="Elkins J."/>
        </authorList>
    </citation>
    <scope>NUCLEOTIDE SEQUENCE [LARGE SCALE GENOMIC DNA]</scope>
    <source>
        <strain evidence="4 5">H2C3B</strain>
    </source>
</reference>
<dbReference type="EC" id="3.2.2.1" evidence="4"/>
<dbReference type="CDD" id="cd02651">
    <property type="entry name" value="nuc_hydro_IU_UC_XIUA"/>
    <property type="match status" value="1"/>
</dbReference>
<dbReference type="Proteomes" id="UP000572540">
    <property type="component" value="Unassembled WGS sequence"/>
</dbReference>
<evidence type="ECO:0000313" key="5">
    <source>
        <dbReference type="Proteomes" id="UP000572540"/>
    </source>
</evidence>
<name>A0A7Y9WG72_9BURK</name>
<proteinExistence type="predicted"/>
<accession>A0A7Y9WG72</accession>
<evidence type="ECO:0000313" key="4">
    <source>
        <dbReference type="EMBL" id="NYH20290.1"/>
    </source>
</evidence>
<dbReference type="GO" id="GO:0045437">
    <property type="term" value="F:uridine nucleosidase activity"/>
    <property type="evidence" value="ECO:0007669"/>
    <property type="project" value="UniProtKB-ARBA"/>
</dbReference>
<dbReference type="EMBL" id="JACCAU010000001">
    <property type="protein sequence ID" value="NYH20290.1"/>
    <property type="molecule type" value="Genomic_DNA"/>
</dbReference>
<dbReference type="GO" id="GO:0005829">
    <property type="term" value="C:cytosol"/>
    <property type="evidence" value="ECO:0007669"/>
    <property type="project" value="TreeGrafter"/>
</dbReference>
<dbReference type="GO" id="GO:0008477">
    <property type="term" value="F:purine nucleosidase activity"/>
    <property type="evidence" value="ECO:0007669"/>
    <property type="project" value="UniProtKB-EC"/>
</dbReference>
<evidence type="ECO:0000256" key="2">
    <source>
        <dbReference type="ARBA" id="ARBA00023295"/>
    </source>
</evidence>